<dbReference type="EMBL" id="FRAA01000001">
    <property type="protein sequence ID" value="SHJ57359.1"/>
    <property type="molecule type" value="Genomic_DNA"/>
</dbReference>
<dbReference type="AlphaFoldDB" id="A0A1M6KEJ8"/>
<comment type="similarity">
    <text evidence="2">Belongs to the SusD family.</text>
</comment>
<evidence type="ECO:0000313" key="9">
    <source>
        <dbReference type="Proteomes" id="UP000184474"/>
    </source>
</evidence>
<organism evidence="8 9">
    <name type="scientific">Reichenbachiella agariperforans</name>
    <dbReference type="NCBI Taxonomy" id="156994"/>
    <lineage>
        <taxon>Bacteria</taxon>
        <taxon>Pseudomonadati</taxon>
        <taxon>Bacteroidota</taxon>
        <taxon>Cytophagia</taxon>
        <taxon>Cytophagales</taxon>
        <taxon>Reichenbachiellaceae</taxon>
        <taxon>Reichenbachiella</taxon>
    </lineage>
</organism>
<keyword evidence="4" id="KW-0472">Membrane</keyword>
<evidence type="ECO:0000256" key="5">
    <source>
        <dbReference type="ARBA" id="ARBA00023237"/>
    </source>
</evidence>
<evidence type="ECO:0000259" key="6">
    <source>
        <dbReference type="Pfam" id="PF07980"/>
    </source>
</evidence>
<dbReference type="Proteomes" id="UP000184474">
    <property type="component" value="Unassembled WGS sequence"/>
</dbReference>
<dbReference type="SUPFAM" id="SSF48452">
    <property type="entry name" value="TPR-like"/>
    <property type="match status" value="1"/>
</dbReference>
<dbReference type="GO" id="GO:0009279">
    <property type="term" value="C:cell outer membrane"/>
    <property type="evidence" value="ECO:0007669"/>
    <property type="project" value="UniProtKB-SubCell"/>
</dbReference>
<feature type="domain" description="RagB/SusD" evidence="6">
    <location>
        <begin position="330"/>
        <end position="640"/>
    </location>
</feature>
<dbReference type="STRING" id="156994.SAMN04488028_101547"/>
<dbReference type="Pfam" id="PF07980">
    <property type="entry name" value="SusD_RagB"/>
    <property type="match status" value="1"/>
</dbReference>
<evidence type="ECO:0000256" key="3">
    <source>
        <dbReference type="ARBA" id="ARBA00022729"/>
    </source>
</evidence>
<dbReference type="Pfam" id="PF14322">
    <property type="entry name" value="SusD-like_3"/>
    <property type="match status" value="1"/>
</dbReference>
<evidence type="ECO:0000259" key="7">
    <source>
        <dbReference type="Pfam" id="PF14322"/>
    </source>
</evidence>
<dbReference type="RefSeq" id="WP_073119192.1">
    <property type="nucleotide sequence ID" value="NZ_FRAA01000001.1"/>
</dbReference>
<dbReference type="InterPro" id="IPR033985">
    <property type="entry name" value="SusD-like_N"/>
</dbReference>
<comment type="subcellular location">
    <subcellularLocation>
        <location evidence="1">Cell outer membrane</location>
    </subcellularLocation>
</comment>
<dbReference type="PROSITE" id="PS51257">
    <property type="entry name" value="PROKAR_LIPOPROTEIN"/>
    <property type="match status" value="1"/>
</dbReference>
<dbReference type="InterPro" id="IPR012944">
    <property type="entry name" value="SusD_RagB_dom"/>
</dbReference>
<feature type="domain" description="SusD-like N-terminal" evidence="7">
    <location>
        <begin position="117"/>
        <end position="234"/>
    </location>
</feature>
<proteinExistence type="inferred from homology"/>
<dbReference type="Gene3D" id="1.25.40.390">
    <property type="match status" value="1"/>
</dbReference>
<keyword evidence="3" id="KW-0732">Signal</keyword>
<name>A0A1M6KEJ8_REIAG</name>
<sequence length="640" mass="72365">MKKYIKSLFKHTALMVGLLAGFSCEEYLERTPEAVLSSEVAFKNFTNFQGFTEELYHCVPNFTNRYWTNSFNWGDDEIQSTAQNFHFGTKIENGDFWGWQSEFDGWNAGWMDRTGAFTPYENVDNNDARMFKGLWPLAWIGIRKANLGLANMDLMTDATQEERDLIEGQLLFFRGWFHFQLIQYFGGLPYVDALLPADEQLRLPRLSYQECAEKAAADLRMAADLLPVHWDETVAGSSTSGKNDLRINKIMALGYLGKNLLWAGSPLMNFESTGSRTYNADYCQRAAVAFAELIELSESGEAPYSLVNFEDYSSLFYTAGQNWAYPGADEAIFRSPYLDAHNSTYGTATQYTPAILAGGDVKFLPTANYVNFYGMANGLPLPDDVSQMDAASGYDPQFPWRDRDPRFYHDIIYDGVQVVQGSTNGQEELRYANLYSGGNYRDARTGSRTGYLNYKFVPITVNNFDNGQSYGQALNINVPYMRLADIYIMYAEAATMGYGSATGQAPGASLTAVDAINKIRDRAGVGEVDGQFLGSAEDFLEEVRRERAVELAFERHRFNDLRRWLLLIEEPYTLKTALSFDRPAAGMPTVEDTDDPSQNRVVNLVENVILERNFTEKHYWLPLKVADVSIYPELNQNPGW</sequence>
<evidence type="ECO:0000256" key="1">
    <source>
        <dbReference type="ARBA" id="ARBA00004442"/>
    </source>
</evidence>
<keyword evidence="5" id="KW-0998">Cell outer membrane</keyword>
<dbReference type="InterPro" id="IPR011990">
    <property type="entry name" value="TPR-like_helical_dom_sf"/>
</dbReference>
<protein>
    <submittedName>
        <fullName evidence="8">Starch-binding associating with outer membrane</fullName>
    </submittedName>
</protein>
<evidence type="ECO:0000256" key="2">
    <source>
        <dbReference type="ARBA" id="ARBA00006275"/>
    </source>
</evidence>
<gene>
    <name evidence="8" type="ORF">SAMN04488028_101547</name>
</gene>
<evidence type="ECO:0000313" key="8">
    <source>
        <dbReference type="EMBL" id="SHJ57359.1"/>
    </source>
</evidence>
<accession>A0A1M6KEJ8</accession>
<reference evidence="9" key="1">
    <citation type="submission" date="2016-11" db="EMBL/GenBank/DDBJ databases">
        <authorList>
            <person name="Varghese N."/>
            <person name="Submissions S."/>
        </authorList>
    </citation>
    <scope>NUCLEOTIDE SEQUENCE [LARGE SCALE GENOMIC DNA]</scope>
    <source>
        <strain evidence="9">DSM 26134</strain>
    </source>
</reference>
<evidence type="ECO:0000256" key="4">
    <source>
        <dbReference type="ARBA" id="ARBA00023136"/>
    </source>
</evidence>
<keyword evidence="9" id="KW-1185">Reference proteome</keyword>